<sequence length="464" mass="45940">DRTAADVRTAVRGYAAAESAAGRVVRGIQVGAGHALGTSGPVGWVLAAAGGLTLAAVAAQRVVTLRLLRRTPTATGVTLNALSRWTRTLEGPAGLVGWVLVGEGPPPPDPRQTGVLEPVLPFVGGFLRGALPGGAPGPVVVAGTASGQVPVAAGTAEELWGWVGVARWLTGTVPSGLVVARSLTRPPGPAQAPPRGIPDLVAGIERTYPAPPGDPGAAGPGGGPPGQPPAPAGSAGAGAGTIEVKELRRPDGTRTWVVTVPGTQEWGPVQGPNPFDLTSNLGLVARGADDVTAAVVRAMELAGIRPGEPVVLTGHSQGGIAAAAVAAAPALQERFDVRAVVTAGSPVGTIDLPPDVVGVHLEHATDLVAGCDAAPNPDTPTRTTAVVDLGAAPDAATRAAAASPLASHQVRTYARTAAGLEGAGDPRWDAASAQVAALLADTTTVGTAWYSAVRVPPPSPGARG</sequence>
<dbReference type="EMBL" id="AXCW01000183">
    <property type="protein sequence ID" value="EYR62722.1"/>
    <property type="molecule type" value="Genomic_DNA"/>
</dbReference>
<comment type="caution">
    <text evidence="2">The sequence shown here is derived from an EMBL/GenBank/DDBJ whole genome shotgun (WGS) entry which is preliminary data.</text>
</comment>
<dbReference type="AlphaFoldDB" id="A0A021VUH2"/>
<accession>A0A021VUH2</accession>
<feature type="region of interest" description="Disordered" evidence="1">
    <location>
        <begin position="204"/>
        <end position="238"/>
    </location>
</feature>
<dbReference type="InterPro" id="IPR029058">
    <property type="entry name" value="AB_hydrolase_fold"/>
</dbReference>
<feature type="non-terminal residue" evidence="2">
    <location>
        <position position="1"/>
    </location>
</feature>
<reference evidence="2 3" key="1">
    <citation type="submission" date="2014-01" db="EMBL/GenBank/DDBJ databases">
        <title>Actinotalea ferrariae CF5-4.</title>
        <authorList>
            <person name="Chen F."/>
            <person name="Li Y."/>
            <person name="Wang G."/>
        </authorList>
    </citation>
    <scope>NUCLEOTIDE SEQUENCE [LARGE SCALE GENOMIC DNA]</scope>
    <source>
        <strain evidence="2 3">CF5-4</strain>
    </source>
</reference>
<protein>
    <recommendedName>
        <fullName evidence="4">Fungal lipase-like domain-containing protein</fullName>
    </recommendedName>
</protein>
<evidence type="ECO:0008006" key="4">
    <source>
        <dbReference type="Google" id="ProtNLM"/>
    </source>
</evidence>
<dbReference type="SUPFAM" id="SSF53474">
    <property type="entry name" value="alpha/beta-Hydrolases"/>
    <property type="match status" value="1"/>
</dbReference>
<evidence type="ECO:0000313" key="3">
    <source>
        <dbReference type="Proteomes" id="UP000019753"/>
    </source>
</evidence>
<evidence type="ECO:0000313" key="2">
    <source>
        <dbReference type="EMBL" id="EYR62722.1"/>
    </source>
</evidence>
<dbReference type="Gene3D" id="3.40.50.1820">
    <property type="entry name" value="alpha/beta hydrolase"/>
    <property type="match status" value="1"/>
</dbReference>
<dbReference type="Proteomes" id="UP000019753">
    <property type="component" value="Unassembled WGS sequence"/>
</dbReference>
<organism evidence="2 3">
    <name type="scientific">Actinotalea ferrariae CF5-4</name>
    <dbReference type="NCBI Taxonomy" id="948458"/>
    <lineage>
        <taxon>Bacteria</taxon>
        <taxon>Bacillati</taxon>
        <taxon>Actinomycetota</taxon>
        <taxon>Actinomycetes</taxon>
        <taxon>Micrococcales</taxon>
        <taxon>Cellulomonadaceae</taxon>
        <taxon>Actinotalea</taxon>
    </lineage>
</organism>
<proteinExistence type="predicted"/>
<feature type="compositionally biased region" description="Pro residues" evidence="1">
    <location>
        <begin position="222"/>
        <end position="231"/>
    </location>
</feature>
<evidence type="ECO:0000256" key="1">
    <source>
        <dbReference type="SAM" id="MobiDB-lite"/>
    </source>
</evidence>
<gene>
    <name evidence="2" type="ORF">N866_05710</name>
</gene>
<keyword evidence="3" id="KW-1185">Reference proteome</keyword>
<name>A0A021VUH2_9CELL</name>